<dbReference type="Pfam" id="PF00392">
    <property type="entry name" value="GntR"/>
    <property type="match status" value="1"/>
</dbReference>
<dbReference type="Proteomes" id="UP001161691">
    <property type="component" value="Unassembled WGS sequence"/>
</dbReference>
<organism evidence="5 6">
    <name type="scientific">Cohnella hashimotonis</name>
    <dbReference type="NCBI Taxonomy" id="2826895"/>
    <lineage>
        <taxon>Bacteria</taxon>
        <taxon>Bacillati</taxon>
        <taxon>Bacillota</taxon>
        <taxon>Bacilli</taxon>
        <taxon>Bacillales</taxon>
        <taxon>Paenibacillaceae</taxon>
        <taxon>Cohnella</taxon>
    </lineage>
</organism>
<evidence type="ECO:0000256" key="3">
    <source>
        <dbReference type="ARBA" id="ARBA00023163"/>
    </source>
</evidence>
<keyword evidence="6" id="KW-1185">Reference proteome</keyword>
<dbReference type="EMBL" id="JAGRPV010000001">
    <property type="protein sequence ID" value="MDI4645595.1"/>
    <property type="molecule type" value="Genomic_DNA"/>
</dbReference>
<name>A0ABT6TH09_9BACL</name>
<dbReference type="PROSITE" id="PS50949">
    <property type="entry name" value="HTH_GNTR"/>
    <property type="match status" value="1"/>
</dbReference>
<dbReference type="Gene3D" id="3.40.50.2300">
    <property type="match status" value="2"/>
</dbReference>
<proteinExistence type="predicted"/>
<evidence type="ECO:0000256" key="2">
    <source>
        <dbReference type="ARBA" id="ARBA00023125"/>
    </source>
</evidence>
<dbReference type="InterPro" id="IPR000524">
    <property type="entry name" value="Tscrpt_reg_HTH_GntR"/>
</dbReference>
<keyword evidence="2" id="KW-0238">DNA-binding</keyword>
<dbReference type="RefSeq" id="WP_282908506.1">
    <property type="nucleotide sequence ID" value="NZ_JAGRPV010000001.1"/>
</dbReference>
<keyword evidence="1" id="KW-0805">Transcription regulation</keyword>
<dbReference type="PANTHER" id="PTHR30146:SF109">
    <property type="entry name" value="HTH-TYPE TRANSCRIPTIONAL REGULATOR GALS"/>
    <property type="match status" value="1"/>
</dbReference>
<dbReference type="InterPro" id="IPR028082">
    <property type="entry name" value="Peripla_BP_I"/>
</dbReference>
<dbReference type="CDD" id="cd07377">
    <property type="entry name" value="WHTH_GntR"/>
    <property type="match status" value="1"/>
</dbReference>
<dbReference type="CDD" id="cd06267">
    <property type="entry name" value="PBP1_LacI_sugar_binding-like"/>
    <property type="match status" value="1"/>
</dbReference>
<reference evidence="5" key="1">
    <citation type="submission" date="2023-04" db="EMBL/GenBank/DDBJ databases">
        <title>Comparative genomic analysis of Cohnella hashimotonis sp. nov., isolated from the International Space Station.</title>
        <authorList>
            <person name="Venkateswaran K."/>
            <person name="Simpson A."/>
        </authorList>
    </citation>
    <scope>NUCLEOTIDE SEQUENCE</scope>
    <source>
        <strain evidence="5">F6_2S_P_1</strain>
    </source>
</reference>
<evidence type="ECO:0000259" key="4">
    <source>
        <dbReference type="PROSITE" id="PS50949"/>
    </source>
</evidence>
<protein>
    <submittedName>
        <fullName evidence="5">GntR family transcriptional regulator</fullName>
    </submittedName>
</protein>
<feature type="domain" description="HTH gntR-type" evidence="4">
    <location>
        <begin position="5"/>
        <end position="73"/>
    </location>
</feature>
<dbReference type="InterPro" id="IPR036390">
    <property type="entry name" value="WH_DNA-bd_sf"/>
</dbReference>
<evidence type="ECO:0000256" key="1">
    <source>
        <dbReference type="ARBA" id="ARBA00023015"/>
    </source>
</evidence>
<dbReference type="InterPro" id="IPR036388">
    <property type="entry name" value="WH-like_DNA-bd_sf"/>
</dbReference>
<comment type="caution">
    <text evidence="5">The sequence shown here is derived from an EMBL/GenBank/DDBJ whole genome shotgun (WGS) entry which is preliminary data.</text>
</comment>
<keyword evidence="3" id="KW-0804">Transcription</keyword>
<dbReference type="SUPFAM" id="SSF53822">
    <property type="entry name" value="Periplasmic binding protein-like I"/>
    <property type="match status" value="1"/>
</dbReference>
<gene>
    <name evidence="5" type="ORF">KB449_11510</name>
</gene>
<dbReference type="InterPro" id="IPR046335">
    <property type="entry name" value="LacI/GalR-like_sensor"/>
</dbReference>
<evidence type="ECO:0000313" key="6">
    <source>
        <dbReference type="Proteomes" id="UP001161691"/>
    </source>
</evidence>
<sequence>MTQGTPLYRTIFSFFLEEIAERRLKAGDRLPTELEIAERFGVSRITVIRAMKELEHRQLLYRVKGKGTFVREDLDLRNERGVHDKAQSGTGQDPSGAETAANVALPLISVIMSDLEQAGQDMLRGIEHAARKHGYYVSFHNAMMDPRVERSLLEKLAQDARGILVYPCAGMENIDLFSGMTIRQFPYVVIDHPLEGIEVPLFSPDNEGGSYEMTRHLIGLGHERIAFVAPGLYLHPSLRQRYKGYCRALIEAGIPVRPDWIESADWTAVSKPDALLREASALLERWLSGRSRPTALLAGNDILAIHLIKAALTAGITVPEALSVAGFDNLAMTEYLEVPLTTVSQPFYEMGESAAEALIRLVRDGIPIAGRQLDTTLVIRESTAAPHQN</sequence>
<dbReference type="Gene3D" id="1.10.10.10">
    <property type="entry name" value="Winged helix-like DNA-binding domain superfamily/Winged helix DNA-binding domain"/>
    <property type="match status" value="1"/>
</dbReference>
<dbReference type="PANTHER" id="PTHR30146">
    <property type="entry name" value="LACI-RELATED TRANSCRIPTIONAL REPRESSOR"/>
    <property type="match status" value="1"/>
</dbReference>
<dbReference type="SUPFAM" id="SSF46785">
    <property type="entry name" value="Winged helix' DNA-binding domain"/>
    <property type="match status" value="1"/>
</dbReference>
<dbReference type="PRINTS" id="PR00035">
    <property type="entry name" value="HTHGNTR"/>
</dbReference>
<evidence type="ECO:0000313" key="5">
    <source>
        <dbReference type="EMBL" id="MDI4645595.1"/>
    </source>
</evidence>
<dbReference type="SMART" id="SM00345">
    <property type="entry name" value="HTH_GNTR"/>
    <property type="match status" value="1"/>
</dbReference>
<dbReference type="Pfam" id="PF13377">
    <property type="entry name" value="Peripla_BP_3"/>
    <property type="match status" value="1"/>
</dbReference>
<accession>A0ABT6TH09</accession>